<feature type="region of interest" description="Disordered" evidence="1">
    <location>
        <begin position="123"/>
        <end position="146"/>
    </location>
</feature>
<accession>A0A7H0LHT2</accession>
<protein>
    <submittedName>
        <fullName evidence="3">Uncharacterized protein</fullName>
    </submittedName>
</protein>
<organism evidence="3 4">
    <name type="scientific">Sphingomonas alpina</name>
    <dbReference type="NCBI Taxonomy" id="653931"/>
    <lineage>
        <taxon>Bacteria</taxon>
        <taxon>Pseudomonadati</taxon>
        <taxon>Pseudomonadota</taxon>
        <taxon>Alphaproteobacteria</taxon>
        <taxon>Sphingomonadales</taxon>
        <taxon>Sphingomonadaceae</taxon>
        <taxon>Sphingomonas</taxon>
    </lineage>
</organism>
<keyword evidence="2" id="KW-0812">Transmembrane</keyword>
<evidence type="ECO:0000256" key="2">
    <source>
        <dbReference type="SAM" id="Phobius"/>
    </source>
</evidence>
<dbReference type="EMBL" id="CP061038">
    <property type="protein sequence ID" value="QNQ09235.1"/>
    <property type="molecule type" value="Genomic_DNA"/>
</dbReference>
<proteinExistence type="predicted"/>
<dbReference type="RefSeq" id="WP_187761552.1">
    <property type="nucleotide sequence ID" value="NZ_CP061038.1"/>
</dbReference>
<keyword evidence="2" id="KW-0472">Membrane</keyword>
<dbReference type="Proteomes" id="UP000516148">
    <property type="component" value="Chromosome"/>
</dbReference>
<sequence length="146" mass="14775">MKIELPQAKGARIAAYAVAGIVALIAIGAVLWFVFVRPRALQTQAASSRIEAAGSAATAGAARDTVKLQVEHSRQIVAIEVQTKEGEHAVHSAQGANVASPDVAAAMRAALCVSGSHRADPACSAVRGSGGSVGDVEPDTGRAAPR</sequence>
<dbReference type="KEGG" id="spap:H3Z74_21615"/>
<dbReference type="AlphaFoldDB" id="A0A7H0LHT2"/>
<evidence type="ECO:0000313" key="4">
    <source>
        <dbReference type="Proteomes" id="UP000516148"/>
    </source>
</evidence>
<name>A0A7H0LHT2_9SPHN</name>
<evidence type="ECO:0000313" key="3">
    <source>
        <dbReference type="EMBL" id="QNQ09235.1"/>
    </source>
</evidence>
<feature type="transmembrane region" description="Helical" evidence="2">
    <location>
        <begin position="13"/>
        <end position="35"/>
    </location>
</feature>
<keyword evidence="4" id="KW-1185">Reference proteome</keyword>
<evidence type="ECO:0000256" key="1">
    <source>
        <dbReference type="SAM" id="MobiDB-lite"/>
    </source>
</evidence>
<keyword evidence="2" id="KW-1133">Transmembrane helix</keyword>
<gene>
    <name evidence="3" type="ORF">H3Z74_21615</name>
</gene>
<reference evidence="3 4" key="1">
    <citation type="submission" date="2020-09" db="EMBL/GenBank/DDBJ databases">
        <title>Sphingomonas sp., a new species isolated from pork steak.</title>
        <authorList>
            <person name="Heidler von Heilborn D."/>
        </authorList>
    </citation>
    <scope>NUCLEOTIDE SEQUENCE [LARGE SCALE GENOMIC DNA]</scope>
    <source>
        <strain evidence="4">S8-3T</strain>
    </source>
</reference>